<evidence type="ECO:0000313" key="2">
    <source>
        <dbReference type="Proteomes" id="UP001229651"/>
    </source>
</evidence>
<gene>
    <name evidence="1" type="ORF">FB470_005628</name>
</gene>
<dbReference type="Proteomes" id="UP001229651">
    <property type="component" value="Unassembled WGS sequence"/>
</dbReference>
<dbReference type="RefSeq" id="WP_306996404.1">
    <property type="nucleotide sequence ID" value="NZ_JAUSUT010000001.1"/>
</dbReference>
<evidence type="ECO:0000313" key="1">
    <source>
        <dbReference type="EMBL" id="MDQ0381634.1"/>
    </source>
</evidence>
<protein>
    <submittedName>
        <fullName evidence="1">Nitroreductase</fullName>
    </submittedName>
</protein>
<dbReference type="PANTHER" id="PTHR23026:SF123">
    <property type="entry name" value="NAD(P)H NITROREDUCTASE RV3131-RELATED"/>
    <property type="match status" value="1"/>
</dbReference>
<dbReference type="InterPro" id="IPR000415">
    <property type="entry name" value="Nitroreductase-like"/>
</dbReference>
<accession>A0ABU0F220</accession>
<dbReference type="InterPro" id="IPR050627">
    <property type="entry name" value="Nitroreductase/BluB"/>
</dbReference>
<dbReference type="EMBL" id="JAUSUT010000001">
    <property type="protein sequence ID" value="MDQ0381634.1"/>
    <property type="molecule type" value="Genomic_DNA"/>
</dbReference>
<keyword evidence="2" id="KW-1185">Reference proteome</keyword>
<proteinExistence type="predicted"/>
<dbReference type="SUPFAM" id="SSF55469">
    <property type="entry name" value="FMN-dependent nitroreductase-like"/>
    <property type="match status" value="2"/>
</dbReference>
<name>A0ABU0F220_9PSEU</name>
<comment type="caution">
    <text evidence="1">The sequence shown here is derived from an EMBL/GenBank/DDBJ whole genome shotgun (WGS) entry which is preliminary data.</text>
</comment>
<sequence length="305" mass="33078">MSLASQDPVRAALDAAIRAPSPHNSQPWRFRVCGDRIDVVLDGDRILKVADPEGREARLACGAAILNVRLALRAAGRVPVEELMPRRDAPEHLATVRLGGWRPATTDDLALARAIGYRRSNRRAFTSREVPVWVRQALVRAAAEEGADLVVVHDAGRLAELEVLVREAERLQAEDPAFQEEVRRWTATDPSREDGVPAAVVGRGPEWPYDRRPLVAVLVSGADTRLEQVRAGQALQRVLLRATTAGVSVSFVSEPVEIPLLRAAVGRLAAVPGSPQVVLRFGYGFAAPATRRRPVSAVTRYTGGG</sequence>
<dbReference type="Gene3D" id="3.40.109.10">
    <property type="entry name" value="NADH Oxidase"/>
    <property type="match status" value="2"/>
</dbReference>
<reference evidence="1 2" key="1">
    <citation type="submission" date="2023-07" db="EMBL/GenBank/DDBJ databases">
        <title>Sequencing the genomes of 1000 actinobacteria strains.</title>
        <authorList>
            <person name="Klenk H.-P."/>
        </authorList>
    </citation>
    <scope>NUCLEOTIDE SEQUENCE [LARGE SCALE GENOMIC DNA]</scope>
    <source>
        <strain evidence="1 2">DSM 45805</strain>
    </source>
</reference>
<organism evidence="1 2">
    <name type="scientific">Amycolatopsis thermophila</name>
    <dbReference type="NCBI Taxonomy" id="206084"/>
    <lineage>
        <taxon>Bacteria</taxon>
        <taxon>Bacillati</taxon>
        <taxon>Actinomycetota</taxon>
        <taxon>Actinomycetes</taxon>
        <taxon>Pseudonocardiales</taxon>
        <taxon>Pseudonocardiaceae</taxon>
        <taxon>Amycolatopsis</taxon>
    </lineage>
</organism>
<dbReference type="PANTHER" id="PTHR23026">
    <property type="entry name" value="NADPH NITROREDUCTASE"/>
    <property type="match status" value="1"/>
</dbReference>